<dbReference type="Proteomes" id="UP000822688">
    <property type="component" value="Chromosome 1"/>
</dbReference>
<organism evidence="2 3">
    <name type="scientific">Ceratodon purpureus</name>
    <name type="common">Fire moss</name>
    <name type="synonym">Dicranum purpureum</name>
    <dbReference type="NCBI Taxonomy" id="3225"/>
    <lineage>
        <taxon>Eukaryota</taxon>
        <taxon>Viridiplantae</taxon>
        <taxon>Streptophyta</taxon>
        <taxon>Embryophyta</taxon>
        <taxon>Bryophyta</taxon>
        <taxon>Bryophytina</taxon>
        <taxon>Bryopsida</taxon>
        <taxon>Dicranidae</taxon>
        <taxon>Pseudoditrichales</taxon>
        <taxon>Ditrichaceae</taxon>
        <taxon>Ceratodon</taxon>
    </lineage>
</organism>
<evidence type="ECO:0000256" key="1">
    <source>
        <dbReference type="SAM" id="SignalP"/>
    </source>
</evidence>
<evidence type="ECO:0000313" key="2">
    <source>
        <dbReference type="EMBL" id="KAG0591331.1"/>
    </source>
</evidence>
<name>A0A8T0J9A3_CERPU</name>
<dbReference type="EMBL" id="CM026421">
    <property type="protein sequence ID" value="KAG0591331.1"/>
    <property type="molecule type" value="Genomic_DNA"/>
</dbReference>
<evidence type="ECO:0000313" key="3">
    <source>
        <dbReference type="Proteomes" id="UP000822688"/>
    </source>
</evidence>
<proteinExistence type="predicted"/>
<accession>A0A8T0J9A3</accession>
<gene>
    <name evidence="2" type="ORF">KC19_1G167800</name>
</gene>
<comment type="caution">
    <text evidence="2">The sequence shown here is derived from an EMBL/GenBank/DDBJ whole genome shotgun (WGS) entry which is preliminary data.</text>
</comment>
<feature type="signal peptide" evidence="1">
    <location>
        <begin position="1"/>
        <end position="21"/>
    </location>
</feature>
<feature type="chain" id="PRO_5035865450" evidence="1">
    <location>
        <begin position="22"/>
        <end position="52"/>
    </location>
</feature>
<protein>
    <submittedName>
        <fullName evidence="2">Uncharacterized protein</fullName>
    </submittedName>
</protein>
<dbReference type="AlphaFoldDB" id="A0A8T0J9A3"/>
<reference evidence="2" key="1">
    <citation type="submission" date="2020-06" db="EMBL/GenBank/DDBJ databases">
        <title>WGS assembly of Ceratodon purpureus strain R40.</title>
        <authorList>
            <person name="Carey S.B."/>
            <person name="Jenkins J."/>
            <person name="Shu S."/>
            <person name="Lovell J.T."/>
            <person name="Sreedasyam A."/>
            <person name="Maumus F."/>
            <person name="Tiley G.P."/>
            <person name="Fernandez-Pozo N."/>
            <person name="Barry K."/>
            <person name="Chen C."/>
            <person name="Wang M."/>
            <person name="Lipzen A."/>
            <person name="Daum C."/>
            <person name="Saski C.A."/>
            <person name="Payton A.C."/>
            <person name="Mcbreen J.C."/>
            <person name="Conrad R.E."/>
            <person name="Kollar L.M."/>
            <person name="Olsson S."/>
            <person name="Huttunen S."/>
            <person name="Landis J.B."/>
            <person name="Wickett N.J."/>
            <person name="Johnson M.G."/>
            <person name="Rensing S.A."/>
            <person name="Grimwood J."/>
            <person name="Schmutz J."/>
            <person name="Mcdaniel S.F."/>
        </authorList>
    </citation>
    <scope>NUCLEOTIDE SEQUENCE</scope>
    <source>
        <strain evidence="2">R40</strain>
    </source>
</reference>
<sequence length="52" mass="5679">MHDSSSTLLFHLRFCVAHVYAIVMQNLMPRNLGSILLGTAFNGSSSVHCSLT</sequence>
<keyword evidence="3" id="KW-1185">Reference proteome</keyword>
<keyword evidence="1" id="KW-0732">Signal</keyword>